<dbReference type="PANTHER" id="PTHR46268">
    <property type="entry name" value="STRESS RESPONSE PROTEIN NHAX"/>
    <property type="match status" value="1"/>
</dbReference>
<dbReference type="InterPro" id="IPR006016">
    <property type="entry name" value="UspA"/>
</dbReference>
<evidence type="ECO:0000259" key="2">
    <source>
        <dbReference type="Pfam" id="PF00582"/>
    </source>
</evidence>
<evidence type="ECO:0000256" key="1">
    <source>
        <dbReference type="ARBA" id="ARBA00008791"/>
    </source>
</evidence>
<reference evidence="3 4" key="1">
    <citation type="submission" date="2017-11" db="EMBL/GenBank/DDBJ databases">
        <title>Streptomyces carmine sp. nov., a novel actinomycete isolated from Sophora alopecuroides in Xinjiang, China.</title>
        <authorList>
            <person name="Wang Y."/>
            <person name="Luo X."/>
            <person name="Wan C."/>
            <person name="Zhang L."/>
        </authorList>
    </citation>
    <scope>NUCLEOTIDE SEQUENCE [LARGE SCALE GENOMIC DNA]</scope>
    <source>
        <strain evidence="3 4">TRM SA0054</strain>
    </source>
</reference>
<evidence type="ECO:0000313" key="4">
    <source>
        <dbReference type="Proteomes" id="UP000230407"/>
    </source>
</evidence>
<feature type="domain" description="UspA" evidence="2">
    <location>
        <begin position="4"/>
        <end position="131"/>
    </location>
</feature>
<dbReference type="EMBL" id="PGGW01000058">
    <property type="protein sequence ID" value="PJE96568.1"/>
    <property type="molecule type" value="Genomic_DNA"/>
</dbReference>
<protein>
    <submittedName>
        <fullName evidence="3">Universal stress protein</fullName>
    </submittedName>
</protein>
<evidence type="ECO:0000313" key="3">
    <source>
        <dbReference type="EMBL" id="PJE96568.1"/>
    </source>
</evidence>
<comment type="caution">
    <text evidence="3">The sequence shown here is derived from an EMBL/GenBank/DDBJ whole genome shotgun (WGS) entry which is preliminary data.</text>
</comment>
<comment type="similarity">
    <text evidence="1">Belongs to the universal stress protein A family.</text>
</comment>
<dbReference type="Proteomes" id="UP000230407">
    <property type="component" value="Unassembled WGS sequence"/>
</dbReference>
<dbReference type="PRINTS" id="PR01438">
    <property type="entry name" value="UNVRSLSTRESS"/>
</dbReference>
<keyword evidence="4" id="KW-1185">Reference proteome</keyword>
<accession>A0A2M8LX77</accession>
<organism evidence="3 4">
    <name type="scientific">Streptomyces carminius</name>
    <dbReference type="NCBI Taxonomy" id="2665496"/>
    <lineage>
        <taxon>Bacteria</taxon>
        <taxon>Bacillati</taxon>
        <taxon>Actinomycetota</taxon>
        <taxon>Actinomycetes</taxon>
        <taxon>Kitasatosporales</taxon>
        <taxon>Streptomycetaceae</taxon>
        <taxon>Streptomyces</taxon>
    </lineage>
</organism>
<feature type="domain" description="UspA" evidence="2">
    <location>
        <begin position="138"/>
        <end position="277"/>
    </location>
</feature>
<dbReference type="InterPro" id="IPR006015">
    <property type="entry name" value="Universal_stress_UspA"/>
</dbReference>
<dbReference type="AlphaFoldDB" id="A0A2M8LX77"/>
<sequence length="281" mass="29353">MPPRRVLVATDLSAEAGRAVERAASLAADCGADLHVVYAVPPDTAPELLEFARSELRSHLQRHTREAPGGTAVTEVRSGHTAPVILDEVAAADADLLVVGARGADGRAGVPVGGTPWNLVRASGIPMLLVRQPPATAYRTVLLAVDDTEPSRAAARLGTALFPGADHLLARSCPVPGENLLLQQGVDEDGLRQLRQAVTEQARPEVERLADELDPRPVRVLIVPGRPQDTVAELAGTQGAQLVVVGTGTQSGLGYVLLGSVARHVMAWAPCDVLVVPGVRG</sequence>
<name>A0A2M8LX77_9ACTN</name>
<proteinExistence type="inferred from homology"/>
<dbReference type="Gene3D" id="3.40.50.620">
    <property type="entry name" value="HUPs"/>
    <property type="match status" value="2"/>
</dbReference>
<gene>
    <name evidence="3" type="ORF">CUT44_18380</name>
</gene>
<dbReference type="Pfam" id="PF00582">
    <property type="entry name" value="Usp"/>
    <property type="match status" value="2"/>
</dbReference>
<dbReference type="InterPro" id="IPR014729">
    <property type="entry name" value="Rossmann-like_a/b/a_fold"/>
</dbReference>
<dbReference type="CDD" id="cd00293">
    <property type="entry name" value="USP-like"/>
    <property type="match status" value="2"/>
</dbReference>
<dbReference type="SUPFAM" id="SSF52402">
    <property type="entry name" value="Adenine nucleotide alpha hydrolases-like"/>
    <property type="match status" value="2"/>
</dbReference>
<dbReference type="PANTHER" id="PTHR46268:SF6">
    <property type="entry name" value="UNIVERSAL STRESS PROTEIN UP12"/>
    <property type="match status" value="1"/>
</dbReference>